<evidence type="ECO:0000313" key="2">
    <source>
        <dbReference type="EMBL" id="MBD2843719.1"/>
    </source>
</evidence>
<feature type="transmembrane region" description="Helical" evidence="1">
    <location>
        <begin position="109"/>
        <end position="127"/>
    </location>
</feature>
<accession>A0A927GPQ4</accession>
<protein>
    <recommendedName>
        <fullName evidence="4">DoxX family protein</fullName>
    </recommendedName>
</protein>
<feature type="transmembrane region" description="Helical" evidence="1">
    <location>
        <begin position="12"/>
        <end position="29"/>
    </location>
</feature>
<dbReference type="PROSITE" id="PS51257">
    <property type="entry name" value="PROKAR_LIPOPROTEIN"/>
    <property type="match status" value="1"/>
</dbReference>
<dbReference type="Proteomes" id="UP000621560">
    <property type="component" value="Unassembled WGS sequence"/>
</dbReference>
<keyword evidence="1" id="KW-0812">Transmembrane</keyword>
<keyword evidence="1" id="KW-0472">Membrane</keyword>
<dbReference type="AlphaFoldDB" id="A0A927GPQ4"/>
<keyword evidence="1" id="KW-1133">Transmembrane helix</keyword>
<feature type="transmembrane region" description="Helical" evidence="1">
    <location>
        <begin position="78"/>
        <end position="97"/>
    </location>
</feature>
<dbReference type="EMBL" id="JACXIZ010000003">
    <property type="protein sequence ID" value="MBD2843719.1"/>
    <property type="molecule type" value="Genomic_DNA"/>
</dbReference>
<evidence type="ECO:0000256" key="1">
    <source>
        <dbReference type="SAM" id="Phobius"/>
    </source>
</evidence>
<proteinExistence type="predicted"/>
<dbReference type="PANTHER" id="PTHR36974:SF1">
    <property type="entry name" value="DOXX FAMILY MEMBRANE PROTEIN"/>
    <property type="match status" value="1"/>
</dbReference>
<sequence length="135" mass="15224">MRSYRTTVPRAIALVLFSVFFAAACAYHFREAEGFAAMLPSFVPWRLEIVYVTGGVELLLAVLIQLPAFRRRAGNWTAIYLILIFPANIYAAIAGVPAPGQEETSAALLWGRLAFQPLIIWWVWWATRLPRSGKR</sequence>
<dbReference type="PANTHER" id="PTHR36974">
    <property type="entry name" value="MEMBRANE PROTEIN-RELATED"/>
    <property type="match status" value="1"/>
</dbReference>
<comment type="caution">
    <text evidence="2">The sequence shown here is derived from an EMBL/GenBank/DDBJ whole genome shotgun (WGS) entry which is preliminary data.</text>
</comment>
<reference evidence="2" key="1">
    <citation type="submission" date="2020-09" db="EMBL/GenBank/DDBJ databases">
        <title>A novel bacterium of genus Paenibacillus, isolated from South China Sea.</title>
        <authorList>
            <person name="Huang H."/>
            <person name="Mo K."/>
            <person name="Hu Y."/>
        </authorList>
    </citation>
    <scope>NUCLEOTIDE SEQUENCE</scope>
    <source>
        <strain evidence="2">IB182496</strain>
    </source>
</reference>
<organism evidence="2 3">
    <name type="scientific">Paenibacillus sabuli</name>
    <dbReference type="NCBI Taxonomy" id="2772509"/>
    <lineage>
        <taxon>Bacteria</taxon>
        <taxon>Bacillati</taxon>
        <taxon>Bacillota</taxon>
        <taxon>Bacilli</taxon>
        <taxon>Bacillales</taxon>
        <taxon>Paenibacillaceae</taxon>
        <taxon>Paenibacillus</taxon>
    </lineage>
</organism>
<gene>
    <name evidence="2" type="ORF">IDH44_00830</name>
</gene>
<name>A0A927GPQ4_9BACL</name>
<keyword evidence="3" id="KW-1185">Reference proteome</keyword>
<evidence type="ECO:0008006" key="4">
    <source>
        <dbReference type="Google" id="ProtNLM"/>
    </source>
</evidence>
<feature type="transmembrane region" description="Helical" evidence="1">
    <location>
        <begin position="49"/>
        <end position="66"/>
    </location>
</feature>
<evidence type="ECO:0000313" key="3">
    <source>
        <dbReference type="Proteomes" id="UP000621560"/>
    </source>
</evidence>